<sequence>MSATTPKVPVEYTAAFVGDIIITQPILQLLQRDSCDLLRILRQADLVVGNFEGSIIDLNTFTGHPAAQSGFGWLNSPPEVAADLAGLGFHLLSRANNHSTDWGHEGLRRTDDQLRAAGLGIAGTGSTLSAARAPVTFDGAAARAALVSCTTTFESDTPAEDPLGQVAGRPGASTIGLNRVALVSPEQLNQLRAIRDAQVPHLRPDILLLVDQMLDVVTLFDQQYAALPEGAESCVDAIYRMDEQDLAGVLLNIRQARQTADYVVTAVHAHEPNNWATQAPSFLRELARLAVANGADVVVGHGPHQLRGIEWIEGRPAFYSLGNFCFMDNAQPVVTRGEWERRIWRLSPAWSGMDPRTTTPAEFLEWQRVNGVFGESVWFESVIPVVGYRADGSVDRILLHPIELRYDGRDAERGIPRLAPHDTAVRILKRLAELSEPLGTRIEIDETTGQGMIDGVTVSA</sequence>
<reference evidence="4" key="1">
    <citation type="journal article" date="2019" name="Int. J. Syst. Evol. Microbiol.">
        <title>The Global Catalogue of Microorganisms (GCM) 10K type strain sequencing project: providing services to taxonomists for standard genome sequencing and annotation.</title>
        <authorList>
            <consortium name="The Broad Institute Genomics Platform"/>
            <consortium name="The Broad Institute Genome Sequencing Center for Infectious Disease"/>
            <person name="Wu L."/>
            <person name="Ma J."/>
        </authorList>
    </citation>
    <scope>NUCLEOTIDE SEQUENCE [LARGE SCALE GENOMIC DNA]</scope>
    <source>
        <strain evidence="4">NBRC 106593</strain>
    </source>
</reference>
<dbReference type="CDD" id="cd07381">
    <property type="entry name" value="MPP_CapA"/>
    <property type="match status" value="1"/>
</dbReference>
<dbReference type="PANTHER" id="PTHR33393">
    <property type="entry name" value="POLYGLUTAMINE SYNTHESIS ACCESSORY PROTEIN RV0574C-RELATED"/>
    <property type="match status" value="1"/>
</dbReference>
<proteinExistence type="inferred from homology"/>
<dbReference type="PANTHER" id="PTHR33393:SF11">
    <property type="entry name" value="POLYGLUTAMINE SYNTHESIS ACCESSORY PROTEIN RV0574C-RELATED"/>
    <property type="match status" value="1"/>
</dbReference>
<evidence type="ECO:0000259" key="2">
    <source>
        <dbReference type="SMART" id="SM00854"/>
    </source>
</evidence>
<feature type="domain" description="Capsule synthesis protein CapA" evidence="2">
    <location>
        <begin position="13"/>
        <end position="328"/>
    </location>
</feature>
<organism evidence="3 4">
    <name type="scientific">Branchiibius cervicis</name>
    <dbReference type="NCBI Taxonomy" id="908252"/>
    <lineage>
        <taxon>Bacteria</taxon>
        <taxon>Bacillati</taxon>
        <taxon>Actinomycetota</taxon>
        <taxon>Actinomycetes</taxon>
        <taxon>Micrococcales</taxon>
        <taxon>Dermacoccaceae</taxon>
        <taxon>Branchiibius</taxon>
    </lineage>
</organism>
<keyword evidence="3" id="KW-0378">Hydrolase</keyword>
<dbReference type="InterPro" id="IPR019079">
    <property type="entry name" value="Capsule_synth_CapA"/>
</dbReference>
<evidence type="ECO:0000313" key="3">
    <source>
        <dbReference type="EMBL" id="MFC6715800.1"/>
    </source>
</evidence>
<keyword evidence="4" id="KW-1185">Reference proteome</keyword>
<dbReference type="RefSeq" id="WP_377825159.1">
    <property type="nucleotide sequence ID" value="NZ_JBHSWJ010000002.1"/>
</dbReference>
<evidence type="ECO:0000313" key="4">
    <source>
        <dbReference type="Proteomes" id="UP001596356"/>
    </source>
</evidence>
<dbReference type="InterPro" id="IPR029052">
    <property type="entry name" value="Metallo-depent_PP-like"/>
</dbReference>
<dbReference type="Proteomes" id="UP001596356">
    <property type="component" value="Unassembled WGS sequence"/>
</dbReference>
<dbReference type="EMBL" id="JBHSWJ010000002">
    <property type="protein sequence ID" value="MFC6715800.1"/>
    <property type="molecule type" value="Genomic_DNA"/>
</dbReference>
<accession>A0ABW2AZL0</accession>
<dbReference type="EC" id="3.1.-.-" evidence="3"/>
<comment type="similarity">
    <text evidence="1">Belongs to the CapA family.</text>
</comment>
<comment type="caution">
    <text evidence="3">The sequence shown here is derived from an EMBL/GenBank/DDBJ whole genome shotgun (WGS) entry which is preliminary data.</text>
</comment>
<protein>
    <submittedName>
        <fullName evidence="3">CapA family protein</fullName>
        <ecNumber evidence="3">3.1.-.-</ecNumber>
    </submittedName>
</protein>
<evidence type="ECO:0000256" key="1">
    <source>
        <dbReference type="ARBA" id="ARBA00005662"/>
    </source>
</evidence>
<dbReference type="GO" id="GO:0016787">
    <property type="term" value="F:hydrolase activity"/>
    <property type="evidence" value="ECO:0007669"/>
    <property type="project" value="UniProtKB-KW"/>
</dbReference>
<gene>
    <name evidence="3" type="ORF">ACFQBT_19000</name>
</gene>
<dbReference type="InterPro" id="IPR052169">
    <property type="entry name" value="CW_Biosynth-Accessory"/>
</dbReference>
<name>A0ABW2AZL0_9MICO</name>
<dbReference type="Pfam" id="PF09587">
    <property type="entry name" value="PGA_cap"/>
    <property type="match status" value="1"/>
</dbReference>
<dbReference type="SUPFAM" id="SSF56300">
    <property type="entry name" value="Metallo-dependent phosphatases"/>
    <property type="match status" value="1"/>
</dbReference>
<dbReference type="SMART" id="SM00854">
    <property type="entry name" value="PGA_cap"/>
    <property type="match status" value="1"/>
</dbReference>